<evidence type="ECO:0000259" key="13">
    <source>
        <dbReference type="Pfam" id="PF17749"/>
    </source>
</evidence>
<dbReference type="GeneID" id="110976013"/>
<keyword evidence="4" id="KW-0970">Cilium biogenesis/degradation</keyword>
<keyword evidence="7" id="KW-0966">Cell projection</keyword>
<proteinExistence type="inferred from homology"/>
<feature type="region of interest" description="Disordered" evidence="11">
    <location>
        <begin position="128"/>
        <end position="417"/>
    </location>
</feature>
<name>A0A8B7XX49_ACAPL</name>
<dbReference type="OrthoDB" id="10258914at2759"/>
<dbReference type="Pfam" id="PF10243">
    <property type="entry name" value="MIP-T3"/>
    <property type="match status" value="1"/>
</dbReference>
<dbReference type="OMA" id="FRFLMDV"/>
<dbReference type="GO" id="GO:0048731">
    <property type="term" value="P:system development"/>
    <property type="evidence" value="ECO:0007669"/>
    <property type="project" value="UniProtKB-ARBA"/>
</dbReference>
<evidence type="ECO:0000256" key="9">
    <source>
        <dbReference type="ARBA" id="ARBA00070492"/>
    </source>
</evidence>
<dbReference type="PANTHER" id="PTHR31363:SF0">
    <property type="entry name" value="TRAF3-INTERACTING PROTEIN 1"/>
    <property type="match status" value="1"/>
</dbReference>
<evidence type="ECO:0000256" key="4">
    <source>
        <dbReference type="ARBA" id="ARBA00022794"/>
    </source>
</evidence>
<dbReference type="Gene3D" id="1.10.418.50">
    <property type="entry name" value="Microtubule-binding protein MIP-T3"/>
    <property type="match status" value="1"/>
</dbReference>
<evidence type="ECO:0000256" key="5">
    <source>
        <dbReference type="ARBA" id="ARBA00023054"/>
    </source>
</evidence>
<dbReference type="GO" id="GO:0048513">
    <property type="term" value="P:animal organ development"/>
    <property type="evidence" value="ECO:0007669"/>
    <property type="project" value="UniProtKB-ARBA"/>
</dbReference>
<dbReference type="InterPro" id="IPR040468">
    <property type="entry name" value="TRAF3IP1_N"/>
</dbReference>
<evidence type="ECO:0000256" key="10">
    <source>
        <dbReference type="SAM" id="Coils"/>
    </source>
</evidence>
<dbReference type="GO" id="GO:0030992">
    <property type="term" value="C:intraciliary transport particle B"/>
    <property type="evidence" value="ECO:0007669"/>
    <property type="project" value="TreeGrafter"/>
</dbReference>
<dbReference type="GO" id="GO:0008017">
    <property type="term" value="F:microtubule binding"/>
    <property type="evidence" value="ECO:0007669"/>
    <property type="project" value="InterPro"/>
</dbReference>
<dbReference type="GO" id="GO:0042073">
    <property type="term" value="P:intraciliary transport"/>
    <property type="evidence" value="ECO:0007669"/>
    <property type="project" value="TreeGrafter"/>
</dbReference>
<evidence type="ECO:0000256" key="7">
    <source>
        <dbReference type="ARBA" id="ARBA00023273"/>
    </source>
</evidence>
<accession>A0A8B7XX49</accession>
<dbReference type="FunFam" id="1.10.418.50:FF:000001">
    <property type="entry name" value="TRAF3-interacting protein 1 isoform X1"/>
    <property type="match status" value="1"/>
</dbReference>
<keyword evidence="6" id="KW-0206">Cytoskeleton</keyword>
<dbReference type="InterPro" id="IPR018799">
    <property type="entry name" value="TRAF3IP1"/>
</dbReference>
<evidence type="ECO:0000256" key="11">
    <source>
        <dbReference type="SAM" id="MobiDB-lite"/>
    </source>
</evidence>
<feature type="compositionally biased region" description="Acidic residues" evidence="11">
    <location>
        <begin position="296"/>
        <end position="305"/>
    </location>
</feature>
<keyword evidence="14" id="KW-1185">Reference proteome</keyword>
<dbReference type="KEGG" id="aplc:110976013"/>
<dbReference type="InterPro" id="IPR042576">
    <property type="entry name" value="TRAF3IP1_N_sf"/>
</dbReference>
<evidence type="ECO:0000256" key="6">
    <source>
        <dbReference type="ARBA" id="ARBA00023212"/>
    </source>
</evidence>
<evidence type="ECO:0000256" key="3">
    <source>
        <dbReference type="ARBA" id="ARBA00022490"/>
    </source>
</evidence>
<evidence type="ECO:0000256" key="1">
    <source>
        <dbReference type="ARBA" id="ARBA00004120"/>
    </source>
</evidence>
<dbReference type="GO" id="GO:0036064">
    <property type="term" value="C:ciliary basal body"/>
    <property type="evidence" value="ECO:0007669"/>
    <property type="project" value="TreeGrafter"/>
</dbReference>
<dbReference type="GO" id="GO:0005930">
    <property type="term" value="C:axoneme"/>
    <property type="evidence" value="ECO:0007669"/>
    <property type="project" value="UniProtKB-SubCell"/>
</dbReference>
<dbReference type="GO" id="GO:0070507">
    <property type="term" value="P:regulation of microtubule cytoskeleton organization"/>
    <property type="evidence" value="ECO:0007669"/>
    <property type="project" value="TreeGrafter"/>
</dbReference>
<evidence type="ECO:0000256" key="2">
    <source>
        <dbReference type="ARBA" id="ARBA00004430"/>
    </source>
</evidence>
<feature type="compositionally biased region" description="Basic and acidic residues" evidence="11">
    <location>
        <begin position="459"/>
        <end position="490"/>
    </location>
</feature>
<dbReference type="AlphaFoldDB" id="A0A8B7XX49"/>
<dbReference type="Pfam" id="PF17749">
    <property type="entry name" value="MIP-T3_C"/>
    <property type="match status" value="1"/>
</dbReference>
<gene>
    <name evidence="15" type="primary">LOC110976013</name>
</gene>
<dbReference type="Proteomes" id="UP000694845">
    <property type="component" value="Unplaced"/>
</dbReference>
<evidence type="ECO:0000313" key="14">
    <source>
        <dbReference type="Proteomes" id="UP000694845"/>
    </source>
</evidence>
<comment type="subcellular location">
    <subcellularLocation>
        <location evidence="2">Cytoplasm</location>
        <location evidence="2">Cytoskeleton</location>
        <location evidence="2">Cilium axoneme</location>
    </subcellularLocation>
    <subcellularLocation>
        <location evidence="1">Cytoplasm</location>
        <location evidence="1">Cytoskeleton</location>
        <location evidence="1">Cilium basal body</location>
    </subcellularLocation>
</comment>
<feature type="compositionally biased region" description="Basic and acidic residues" evidence="11">
    <location>
        <begin position="133"/>
        <end position="274"/>
    </location>
</feature>
<comment type="similarity">
    <text evidence="8">Belongs to the TRAF3IP1 family.</text>
</comment>
<feature type="domain" description="TRAF3-interacting protein 1 C-terminal" evidence="13">
    <location>
        <begin position="455"/>
        <end position="607"/>
    </location>
</feature>
<reference evidence="15" key="1">
    <citation type="submission" date="2025-08" db="UniProtKB">
        <authorList>
            <consortium name="RefSeq"/>
        </authorList>
    </citation>
    <scope>IDENTIFICATION</scope>
</reference>
<evidence type="ECO:0000259" key="12">
    <source>
        <dbReference type="Pfam" id="PF10243"/>
    </source>
</evidence>
<sequence length="610" mass="69683">MGDFVKETQDTLGKLIKKPPLTEKLLRKPPFRFLHDIVTEVIRTTGFMKGLYSATEMDSQNVKDKENKIAFLQKAIDVVALVHQKPLPVKPSKIVAGQEPERTNELLQQVASAILNKLDSSDAVAQVLGGSRNESESSKPPRPAKDDDKIRDSSADKKRRDKENKDKKSSSDNRDRSSSRDREKSRDKDQKKRDRSKERDHHRDRSKDKDRDGSKERDRTKDRDRKGRDKDKDSRDRDRDRKRDGERERDKDRGETDRSKGKESERDPDRDRERRERRKRKEEEDRARQQQQNGLQEDEESDDTAEDARPEPSESEDGTSSNRIPRPTSAKGQRRRPMHGSDDSEGEEDTDGTAGQKVGQDDRNDMVNGNDMLPPQVHASRRMARPSSARPAPPRVKKQELAEDPAMRIGSGKQVTSVIVDNDQNSEDEDDTFVVEETHPVVHEEPQVLGSESLEDDGEHGGLVKKILETKKELEGTRAGDKKDEKPIVMDAARRKERERVQREVEKLTAAIQSLTRSANPLGKIMDYLQEDVDSMQKELEMWRKENQEHQLAIKREQGITDSELEPLKAQLTELDQGIQDQLDTIATIKSNLLRGDEKIAKMVSTVAIS</sequence>
<organism evidence="14 15">
    <name type="scientific">Acanthaster planci</name>
    <name type="common">Crown-of-thorns starfish</name>
    <dbReference type="NCBI Taxonomy" id="133434"/>
    <lineage>
        <taxon>Eukaryota</taxon>
        <taxon>Metazoa</taxon>
        <taxon>Echinodermata</taxon>
        <taxon>Eleutherozoa</taxon>
        <taxon>Asterozoa</taxon>
        <taxon>Asteroidea</taxon>
        <taxon>Valvatacea</taxon>
        <taxon>Valvatida</taxon>
        <taxon>Acanthasteridae</taxon>
        <taxon>Acanthaster</taxon>
    </lineage>
</organism>
<feature type="compositionally biased region" description="Basic and acidic residues" evidence="11">
    <location>
        <begin position="437"/>
        <end position="446"/>
    </location>
</feature>
<evidence type="ECO:0000256" key="8">
    <source>
        <dbReference type="ARBA" id="ARBA00043971"/>
    </source>
</evidence>
<feature type="domain" description="TRAF3-interacting protein 1 N-terminal" evidence="12">
    <location>
        <begin position="4"/>
        <end position="113"/>
    </location>
</feature>
<dbReference type="InterPro" id="IPR041476">
    <property type="entry name" value="TRAF3IP1_C"/>
</dbReference>
<evidence type="ECO:0000313" key="15">
    <source>
        <dbReference type="RefSeq" id="XP_022084615.1"/>
    </source>
</evidence>
<feature type="coiled-coil region" evidence="10">
    <location>
        <begin position="498"/>
        <end position="553"/>
    </location>
</feature>
<protein>
    <recommendedName>
        <fullName evidence="9">TRAF3-interacting protein 1</fullName>
    </recommendedName>
</protein>
<feature type="region of interest" description="Disordered" evidence="11">
    <location>
        <begin position="437"/>
        <end position="490"/>
    </location>
</feature>
<keyword evidence="5 10" id="KW-0175">Coiled coil</keyword>
<dbReference type="GO" id="GO:0060271">
    <property type="term" value="P:cilium assembly"/>
    <property type="evidence" value="ECO:0007669"/>
    <property type="project" value="TreeGrafter"/>
</dbReference>
<keyword evidence="3" id="KW-0963">Cytoplasm</keyword>
<dbReference type="RefSeq" id="XP_022084615.1">
    <property type="nucleotide sequence ID" value="XM_022228923.1"/>
</dbReference>
<dbReference type="CTD" id="26146"/>
<dbReference type="PANTHER" id="PTHR31363">
    <property type="entry name" value="TRAF3-INTERACTING PROTEIN 1"/>
    <property type="match status" value="1"/>
</dbReference>